<name>A0A437RLB6_9BURK</name>
<evidence type="ECO:0000313" key="9">
    <source>
        <dbReference type="Proteomes" id="UP000285575"/>
    </source>
</evidence>
<dbReference type="InterPro" id="IPR007168">
    <property type="entry name" value="Phageshock_PspC_N"/>
</dbReference>
<accession>A0A437RLB6</accession>
<evidence type="ECO:0000256" key="3">
    <source>
        <dbReference type="ARBA" id="ARBA00022692"/>
    </source>
</evidence>
<dbReference type="RefSeq" id="WP_128228057.1">
    <property type="nucleotide sequence ID" value="NZ_SACR01000002.1"/>
</dbReference>
<dbReference type="EMBL" id="SACR01000002">
    <property type="protein sequence ID" value="RVU47596.1"/>
    <property type="molecule type" value="Genomic_DNA"/>
</dbReference>
<keyword evidence="3 6" id="KW-0812">Transmembrane</keyword>
<keyword evidence="4 6" id="KW-1133">Transmembrane helix</keyword>
<keyword evidence="5 6" id="KW-0472">Membrane</keyword>
<gene>
    <name evidence="8" type="ORF">EOE66_07645</name>
</gene>
<reference evidence="8 9" key="1">
    <citation type="submission" date="2019-01" db="EMBL/GenBank/DDBJ databases">
        <authorList>
            <person name="Chen W.-M."/>
        </authorList>
    </citation>
    <scope>NUCLEOTIDE SEQUENCE [LARGE SCALE GENOMIC DNA]</scope>
    <source>
        <strain evidence="8 9">KYPY4</strain>
    </source>
</reference>
<comment type="subcellular location">
    <subcellularLocation>
        <location evidence="1">Cell membrane</location>
        <topology evidence="1">Single-pass membrane protein</topology>
    </subcellularLocation>
</comment>
<dbReference type="OrthoDB" id="9154309at2"/>
<keyword evidence="9" id="KW-1185">Reference proteome</keyword>
<dbReference type="AlphaFoldDB" id="A0A437RLB6"/>
<organism evidence="8 9">
    <name type="scientific">Rubrivivax rivuli</name>
    <dbReference type="NCBI Taxonomy" id="1862385"/>
    <lineage>
        <taxon>Bacteria</taxon>
        <taxon>Pseudomonadati</taxon>
        <taxon>Pseudomonadota</taxon>
        <taxon>Betaproteobacteria</taxon>
        <taxon>Burkholderiales</taxon>
        <taxon>Sphaerotilaceae</taxon>
        <taxon>Rubrivivax</taxon>
    </lineage>
</organism>
<dbReference type="Proteomes" id="UP000285575">
    <property type="component" value="Unassembled WGS sequence"/>
</dbReference>
<dbReference type="PANTHER" id="PTHR33885">
    <property type="entry name" value="PHAGE SHOCK PROTEIN C"/>
    <property type="match status" value="1"/>
</dbReference>
<evidence type="ECO:0000313" key="8">
    <source>
        <dbReference type="EMBL" id="RVU47596.1"/>
    </source>
</evidence>
<dbReference type="PANTHER" id="PTHR33885:SF3">
    <property type="entry name" value="PHAGE SHOCK PROTEIN C"/>
    <property type="match status" value="1"/>
</dbReference>
<evidence type="ECO:0000256" key="4">
    <source>
        <dbReference type="ARBA" id="ARBA00022989"/>
    </source>
</evidence>
<proteinExistence type="predicted"/>
<evidence type="ECO:0000256" key="1">
    <source>
        <dbReference type="ARBA" id="ARBA00004162"/>
    </source>
</evidence>
<keyword evidence="2" id="KW-1003">Cell membrane</keyword>
<evidence type="ECO:0000256" key="6">
    <source>
        <dbReference type="SAM" id="Phobius"/>
    </source>
</evidence>
<dbReference type="Pfam" id="PF04024">
    <property type="entry name" value="PspC"/>
    <property type="match status" value="1"/>
</dbReference>
<evidence type="ECO:0000259" key="7">
    <source>
        <dbReference type="Pfam" id="PF04024"/>
    </source>
</evidence>
<evidence type="ECO:0000256" key="2">
    <source>
        <dbReference type="ARBA" id="ARBA00022475"/>
    </source>
</evidence>
<evidence type="ECO:0000256" key="5">
    <source>
        <dbReference type="ARBA" id="ARBA00023136"/>
    </source>
</evidence>
<protein>
    <submittedName>
        <fullName evidence="8">PspC domain-containing protein</fullName>
    </submittedName>
</protein>
<dbReference type="GO" id="GO:0005886">
    <property type="term" value="C:plasma membrane"/>
    <property type="evidence" value="ECO:0007669"/>
    <property type="project" value="UniProtKB-SubCell"/>
</dbReference>
<comment type="caution">
    <text evidence="8">The sequence shown here is derived from an EMBL/GenBank/DDBJ whole genome shotgun (WGS) entry which is preliminary data.</text>
</comment>
<dbReference type="InterPro" id="IPR052027">
    <property type="entry name" value="PspC"/>
</dbReference>
<feature type="domain" description="Phage shock protein PspC N-terminal" evidence="7">
    <location>
        <begin position="45"/>
        <end position="100"/>
    </location>
</feature>
<feature type="transmembrane region" description="Helical" evidence="6">
    <location>
        <begin position="77"/>
        <end position="97"/>
    </location>
</feature>
<sequence>MIATELDRLAALHSSGKLSDDEYQRAKARVIEGEAPTASPGARLMRRSRQDRWLGGVCAGLARYAGLEAWLVRLLFVALLLMGGFGVLAYVLLWIFMPSE</sequence>